<evidence type="ECO:0000313" key="3">
    <source>
        <dbReference type="Proteomes" id="UP000315295"/>
    </source>
</evidence>
<evidence type="ECO:0000313" key="2">
    <source>
        <dbReference type="EMBL" id="TQD94769.1"/>
    </source>
</evidence>
<dbReference type="EMBL" id="VIEB01000337">
    <property type="protein sequence ID" value="TQD94769.1"/>
    <property type="molecule type" value="Genomic_DNA"/>
</dbReference>
<feature type="compositionally biased region" description="Low complexity" evidence="1">
    <location>
        <begin position="52"/>
        <end position="71"/>
    </location>
</feature>
<keyword evidence="3" id="KW-1185">Reference proteome</keyword>
<dbReference type="AlphaFoldDB" id="A0A540M8H1"/>
<organism evidence="2 3">
    <name type="scientific">Malus baccata</name>
    <name type="common">Siberian crab apple</name>
    <name type="synonym">Pyrus baccata</name>
    <dbReference type="NCBI Taxonomy" id="106549"/>
    <lineage>
        <taxon>Eukaryota</taxon>
        <taxon>Viridiplantae</taxon>
        <taxon>Streptophyta</taxon>
        <taxon>Embryophyta</taxon>
        <taxon>Tracheophyta</taxon>
        <taxon>Spermatophyta</taxon>
        <taxon>Magnoliopsida</taxon>
        <taxon>eudicotyledons</taxon>
        <taxon>Gunneridae</taxon>
        <taxon>Pentapetalae</taxon>
        <taxon>rosids</taxon>
        <taxon>fabids</taxon>
        <taxon>Rosales</taxon>
        <taxon>Rosaceae</taxon>
        <taxon>Amygdaloideae</taxon>
        <taxon>Maleae</taxon>
        <taxon>Malus</taxon>
    </lineage>
</organism>
<proteinExistence type="predicted"/>
<dbReference type="Proteomes" id="UP000315295">
    <property type="component" value="Unassembled WGS sequence"/>
</dbReference>
<sequence length="71" mass="7461">MDNISPPGFPHSFSSVGQHLLRSFSGLSRIPIDHHLQLFRDPSSPSAPAPSSPSSSSTTAPSSPSSVCNSW</sequence>
<protein>
    <submittedName>
        <fullName evidence="2">Uncharacterized protein</fullName>
    </submittedName>
</protein>
<feature type="region of interest" description="Disordered" evidence="1">
    <location>
        <begin position="35"/>
        <end position="71"/>
    </location>
</feature>
<accession>A0A540M8H1</accession>
<gene>
    <name evidence="2" type="ORF">C1H46_019623</name>
</gene>
<evidence type="ECO:0000256" key="1">
    <source>
        <dbReference type="SAM" id="MobiDB-lite"/>
    </source>
</evidence>
<reference evidence="2 3" key="1">
    <citation type="journal article" date="2019" name="G3 (Bethesda)">
        <title>Sequencing of a Wild Apple (Malus baccata) Genome Unravels the Differences Between Cultivated and Wild Apple Species Regarding Disease Resistance and Cold Tolerance.</title>
        <authorList>
            <person name="Chen X."/>
        </authorList>
    </citation>
    <scope>NUCLEOTIDE SEQUENCE [LARGE SCALE GENOMIC DNA]</scope>
    <source>
        <strain evidence="3">cv. Shandingzi</strain>
        <tissue evidence="2">Leaves</tissue>
    </source>
</reference>
<comment type="caution">
    <text evidence="2">The sequence shown here is derived from an EMBL/GenBank/DDBJ whole genome shotgun (WGS) entry which is preliminary data.</text>
</comment>
<name>A0A540M8H1_MALBA</name>